<sequence length="233" mass="25764">MSELSTVRCDHALGLWIAGGSGEEDGCATPPSGRKRKKTPRPTGTPLVGVEININALEVEQVQASSGVQPNGDSEVVGDGEDRDIGDGWEDEDFGNGWEDEMDEEDKAGCVEGQIEPRMTSGFLHGEENRQFRSKIRSELIRVTSIVTKGQCNHVSAEISAKRGSRTNAMITHMKRCKVRKSVTNMAYQFRSTVMSLEGVFLDSWRFSQKVSRKELTQMISLHGLLLSIVDYI</sequence>
<proteinExistence type="predicted"/>
<dbReference type="InterPro" id="IPR053031">
    <property type="entry name" value="Cuticle_assoc_protein"/>
</dbReference>
<name>A0A8T0QEY3_PANVG</name>
<comment type="caution">
    <text evidence="2">The sequence shown here is derived from an EMBL/GenBank/DDBJ whole genome shotgun (WGS) entry which is preliminary data.</text>
</comment>
<feature type="compositionally biased region" description="Polar residues" evidence="1">
    <location>
        <begin position="62"/>
        <end position="72"/>
    </location>
</feature>
<organism evidence="2 3">
    <name type="scientific">Panicum virgatum</name>
    <name type="common">Blackwell switchgrass</name>
    <dbReference type="NCBI Taxonomy" id="38727"/>
    <lineage>
        <taxon>Eukaryota</taxon>
        <taxon>Viridiplantae</taxon>
        <taxon>Streptophyta</taxon>
        <taxon>Embryophyta</taxon>
        <taxon>Tracheophyta</taxon>
        <taxon>Spermatophyta</taxon>
        <taxon>Magnoliopsida</taxon>
        <taxon>Liliopsida</taxon>
        <taxon>Poales</taxon>
        <taxon>Poaceae</taxon>
        <taxon>PACMAD clade</taxon>
        <taxon>Panicoideae</taxon>
        <taxon>Panicodae</taxon>
        <taxon>Paniceae</taxon>
        <taxon>Panicinae</taxon>
        <taxon>Panicum</taxon>
        <taxon>Panicum sect. Hiantes</taxon>
    </lineage>
</organism>
<feature type="compositionally biased region" description="Acidic residues" evidence="1">
    <location>
        <begin position="76"/>
        <end position="90"/>
    </location>
</feature>
<accession>A0A8T0QEY3</accession>
<reference evidence="2" key="1">
    <citation type="submission" date="2020-05" db="EMBL/GenBank/DDBJ databases">
        <title>WGS assembly of Panicum virgatum.</title>
        <authorList>
            <person name="Lovell J.T."/>
            <person name="Jenkins J."/>
            <person name="Shu S."/>
            <person name="Juenger T.E."/>
            <person name="Schmutz J."/>
        </authorList>
    </citation>
    <scope>NUCLEOTIDE SEQUENCE</scope>
    <source>
        <strain evidence="2">AP13</strain>
    </source>
</reference>
<feature type="region of interest" description="Disordered" evidence="1">
    <location>
        <begin position="18"/>
        <end position="47"/>
    </location>
</feature>
<protein>
    <submittedName>
        <fullName evidence="2">Uncharacterized protein</fullName>
    </submittedName>
</protein>
<dbReference type="GO" id="GO:1990837">
    <property type="term" value="F:sequence-specific double-stranded DNA binding"/>
    <property type="evidence" value="ECO:0007669"/>
    <property type="project" value="TreeGrafter"/>
</dbReference>
<dbReference type="GO" id="GO:0006357">
    <property type="term" value="P:regulation of transcription by RNA polymerase II"/>
    <property type="evidence" value="ECO:0007669"/>
    <property type="project" value="TreeGrafter"/>
</dbReference>
<dbReference type="PANTHER" id="PTHR34396:SF27">
    <property type="entry name" value="OS08G0208700 PROTEIN"/>
    <property type="match status" value="1"/>
</dbReference>
<evidence type="ECO:0000256" key="1">
    <source>
        <dbReference type="SAM" id="MobiDB-lite"/>
    </source>
</evidence>
<gene>
    <name evidence="2" type="ORF">PVAP13_7KG143355</name>
</gene>
<evidence type="ECO:0000313" key="2">
    <source>
        <dbReference type="EMBL" id="KAG2572055.1"/>
    </source>
</evidence>
<dbReference type="PANTHER" id="PTHR34396">
    <property type="entry name" value="OS03G0264950 PROTEIN-RELATED"/>
    <property type="match status" value="1"/>
</dbReference>
<dbReference type="AlphaFoldDB" id="A0A8T0QEY3"/>
<evidence type="ECO:0000313" key="3">
    <source>
        <dbReference type="Proteomes" id="UP000823388"/>
    </source>
</evidence>
<keyword evidence="3" id="KW-1185">Reference proteome</keyword>
<dbReference type="Proteomes" id="UP000823388">
    <property type="component" value="Chromosome 7K"/>
</dbReference>
<feature type="region of interest" description="Disordered" evidence="1">
    <location>
        <begin position="62"/>
        <end position="90"/>
    </location>
</feature>
<dbReference type="GO" id="GO:0005634">
    <property type="term" value="C:nucleus"/>
    <property type="evidence" value="ECO:0007669"/>
    <property type="project" value="TreeGrafter"/>
</dbReference>
<dbReference type="EMBL" id="CM029049">
    <property type="protein sequence ID" value="KAG2572055.1"/>
    <property type="molecule type" value="Genomic_DNA"/>
</dbReference>